<evidence type="ECO:0000259" key="1">
    <source>
        <dbReference type="SMART" id="SM00871"/>
    </source>
</evidence>
<reference evidence="2 3" key="1">
    <citation type="submission" date="2017-04" db="EMBL/GenBank/DDBJ databases">
        <authorList>
            <person name="Afonso C.L."/>
            <person name="Miller P.J."/>
            <person name="Scott M.A."/>
            <person name="Spackman E."/>
            <person name="Goraichik I."/>
            <person name="Dimitrov K.M."/>
            <person name="Suarez D.L."/>
            <person name="Swayne D.E."/>
        </authorList>
    </citation>
    <scope>NUCLEOTIDE SEQUENCE [LARGE SCALE GENOMIC DNA]</scope>
    <source>
        <strain evidence="2 3">CGMCC 1.12708</strain>
    </source>
</reference>
<dbReference type="Pfam" id="PF06445">
    <property type="entry name" value="GyrI-like"/>
    <property type="match status" value="1"/>
</dbReference>
<dbReference type="Proteomes" id="UP000192393">
    <property type="component" value="Unassembled WGS sequence"/>
</dbReference>
<dbReference type="InterPro" id="IPR050908">
    <property type="entry name" value="SmbC-like"/>
</dbReference>
<dbReference type="STRING" id="1434700.SAMN06296427_10246"/>
<dbReference type="SUPFAM" id="SSF55961">
    <property type="entry name" value="Bet v1-like"/>
    <property type="match status" value="1"/>
</dbReference>
<dbReference type="AlphaFoldDB" id="A0A1W1Z042"/>
<name>A0A1W1Z042_9FLAO</name>
<dbReference type="InterPro" id="IPR029442">
    <property type="entry name" value="GyrI-like"/>
</dbReference>
<protein>
    <submittedName>
        <fullName evidence="2">Effector-binding domain-containing protein</fullName>
    </submittedName>
</protein>
<feature type="domain" description="AraC effector-binding" evidence="1">
    <location>
        <begin position="189"/>
        <end position="345"/>
    </location>
</feature>
<dbReference type="OrthoDB" id="1452329at2"/>
<dbReference type="PANTHER" id="PTHR40055">
    <property type="entry name" value="TRANSCRIPTIONAL REGULATOR YGIV-RELATED"/>
    <property type="match status" value="1"/>
</dbReference>
<evidence type="ECO:0000313" key="2">
    <source>
        <dbReference type="EMBL" id="SMC41328.1"/>
    </source>
</evidence>
<organism evidence="2 3">
    <name type="scientific">Moheibacter sediminis</name>
    <dbReference type="NCBI Taxonomy" id="1434700"/>
    <lineage>
        <taxon>Bacteria</taxon>
        <taxon>Pseudomonadati</taxon>
        <taxon>Bacteroidota</taxon>
        <taxon>Flavobacteriia</taxon>
        <taxon>Flavobacteriales</taxon>
        <taxon>Weeksellaceae</taxon>
        <taxon>Moheibacter</taxon>
    </lineage>
</organism>
<gene>
    <name evidence="2" type="ORF">SAMN06296427_10246</name>
</gene>
<sequence length="345" mass="39431">MKRFTQFLIVLVIAILIIPLFLPNKITAETEKELNLPVGIVYEEFNNLKEYSEWEPWAKSDSTAKKEYFAPYRGEGAGYKWGNVENESQSGELTISTAEPNKQIEFKLEGLGLGKVSKMLVEFIPEGASKTKLKWKIESEEIGYFSRYYSYFTSKNIKEKLDEGLISLEERLKSAALTPEQANSLLPGMIKTEMFDGEKLITILNETSLDASEINTAREESLGKLFSYLTDFIKIPPQNIGKPTSYFEYIDTASKKAKFYCGYPITEIVKLEEDMQLYSLPAGKNLVCIHKGSYETLNQTIQKMKQYAAKEKLSLGNSHWESYMNDPEIVKDKNELLTKIYIPIK</sequence>
<dbReference type="InterPro" id="IPR011256">
    <property type="entry name" value="Reg_factor_effector_dom_sf"/>
</dbReference>
<dbReference type="SMART" id="SM00871">
    <property type="entry name" value="AraC_E_bind"/>
    <property type="match status" value="1"/>
</dbReference>
<dbReference type="InterPro" id="IPR010499">
    <property type="entry name" value="AraC_E-bd"/>
</dbReference>
<evidence type="ECO:0000313" key="3">
    <source>
        <dbReference type="Proteomes" id="UP000192393"/>
    </source>
</evidence>
<dbReference type="PANTHER" id="PTHR40055:SF1">
    <property type="entry name" value="TRANSCRIPTIONAL REGULATOR YGIV-RELATED"/>
    <property type="match status" value="1"/>
</dbReference>
<dbReference type="Gene3D" id="3.20.80.10">
    <property type="entry name" value="Regulatory factor, effector binding domain"/>
    <property type="match status" value="1"/>
</dbReference>
<proteinExistence type="predicted"/>
<dbReference type="EMBL" id="FWXS01000002">
    <property type="protein sequence ID" value="SMC41328.1"/>
    <property type="molecule type" value="Genomic_DNA"/>
</dbReference>
<dbReference type="SUPFAM" id="SSF55136">
    <property type="entry name" value="Probable bacterial effector-binding domain"/>
    <property type="match status" value="1"/>
</dbReference>
<keyword evidence="3" id="KW-1185">Reference proteome</keyword>
<accession>A0A1W1Z042</accession>
<dbReference type="RefSeq" id="WP_084016073.1">
    <property type="nucleotide sequence ID" value="NZ_FWXS01000002.1"/>
</dbReference>